<evidence type="ECO:0000259" key="2">
    <source>
        <dbReference type="Pfam" id="PF13360"/>
    </source>
</evidence>
<protein>
    <submittedName>
        <fullName evidence="3">Outer membrane protein assembly factor BamB, contains PQQ-like beta-propeller repeat</fullName>
    </submittedName>
</protein>
<proteinExistence type="predicted"/>
<dbReference type="PANTHER" id="PTHR34512:SF30">
    <property type="entry name" value="OUTER MEMBRANE PROTEIN ASSEMBLY FACTOR BAMB"/>
    <property type="match status" value="1"/>
</dbReference>
<dbReference type="InterPro" id="IPR015943">
    <property type="entry name" value="WD40/YVTN_repeat-like_dom_sf"/>
</dbReference>
<keyword evidence="1" id="KW-0732">Signal</keyword>
<dbReference type="InterPro" id="IPR018391">
    <property type="entry name" value="PQQ_b-propeller_rpt"/>
</dbReference>
<dbReference type="OrthoDB" id="5290752at2"/>
<sequence>MRNTRPAALLALALLVGCGAAQEPALPGTRIAIRDEAQAANVARPISLPAARQNPTWPMRGGASDHAAGHVALSGLTPAFATPIGQGDTRRARITAEPVVAGGLVFTLDASSLVSAVSAASGGIAWQTDITPPYARSGQGSGGGLAFGDGRLFVSDGFGRVSALDAATGTVAWVQDLDAPGSAAPTYAGGRVYAMSRDGRGWALDARTGRIDWTVESVTAGANFSGGAGAAVTGDWAVFPFASGEVIGTFAEGGLRRWSAVIAGSRPGFAQGIAATDIGADPVIDGSRVYVGNASGRVVALDLDTGERLWTATQGATSPVVPAGGSVFFVNDIGQLTRADAATGTSVWQVDLPLFEEDNPRRYQTRWVHYGPVLASGRLIVASSDGVLRSFDPVSGALTGQVPLPGGAASAPVVAGGTLYVVSEDGQLLAFR</sequence>
<feature type="signal peptide" evidence="1">
    <location>
        <begin position="1"/>
        <end position="21"/>
    </location>
</feature>
<evidence type="ECO:0000313" key="4">
    <source>
        <dbReference type="Proteomes" id="UP000184292"/>
    </source>
</evidence>
<dbReference type="Gene3D" id="2.130.10.10">
    <property type="entry name" value="YVTN repeat-like/Quinoprotein amine dehydrogenase"/>
    <property type="match status" value="1"/>
</dbReference>
<dbReference type="EMBL" id="FQYO01000003">
    <property type="protein sequence ID" value="SHI87376.1"/>
    <property type="molecule type" value="Genomic_DNA"/>
</dbReference>
<feature type="domain" description="Pyrrolo-quinoline quinone repeat" evidence="2">
    <location>
        <begin position="371"/>
        <end position="431"/>
    </location>
</feature>
<dbReference type="AlphaFoldDB" id="A0A1M6EPP4"/>
<organism evidence="3 4">
    <name type="scientific">Wenxinia saemankumensis</name>
    <dbReference type="NCBI Taxonomy" id="1447782"/>
    <lineage>
        <taxon>Bacteria</taxon>
        <taxon>Pseudomonadati</taxon>
        <taxon>Pseudomonadota</taxon>
        <taxon>Alphaproteobacteria</taxon>
        <taxon>Rhodobacterales</taxon>
        <taxon>Roseobacteraceae</taxon>
        <taxon>Wenxinia</taxon>
    </lineage>
</organism>
<dbReference type="Pfam" id="PF13360">
    <property type="entry name" value="PQQ_2"/>
    <property type="match status" value="2"/>
</dbReference>
<feature type="chain" id="PRO_5012522585" evidence="1">
    <location>
        <begin position="22"/>
        <end position="432"/>
    </location>
</feature>
<gene>
    <name evidence="3" type="ORF">SAMN05444417_2107</name>
</gene>
<dbReference type="InterPro" id="IPR002372">
    <property type="entry name" value="PQQ_rpt_dom"/>
</dbReference>
<dbReference type="PROSITE" id="PS51257">
    <property type="entry name" value="PROKAR_LIPOPROTEIN"/>
    <property type="match status" value="1"/>
</dbReference>
<dbReference type="RefSeq" id="WP_073329627.1">
    <property type="nucleotide sequence ID" value="NZ_FQYO01000003.1"/>
</dbReference>
<dbReference type="PANTHER" id="PTHR34512">
    <property type="entry name" value="CELL SURFACE PROTEIN"/>
    <property type="match status" value="1"/>
</dbReference>
<accession>A0A1M6EPP4</accession>
<feature type="domain" description="Pyrrolo-quinoline quinone repeat" evidence="2">
    <location>
        <begin position="112"/>
        <end position="349"/>
    </location>
</feature>
<dbReference type="Proteomes" id="UP000184292">
    <property type="component" value="Unassembled WGS sequence"/>
</dbReference>
<reference evidence="3 4" key="1">
    <citation type="submission" date="2016-11" db="EMBL/GenBank/DDBJ databases">
        <authorList>
            <person name="Jaros S."/>
            <person name="Januszkiewicz K."/>
            <person name="Wedrychowicz H."/>
        </authorList>
    </citation>
    <scope>NUCLEOTIDE SEQUENCE [LARGE SCALE GENOMIC DNA]</scope>
    <source>
        <strain evidence="3 4">DSM 100565</strain>
    </source>
</reference>
<evidence type="ECO:0000256" key="1">
    <source>
        <dbReference type="SAM" id="SignalP"/>
    </source>
</evidence>
<dbReference type="InterPro" id="IPR011047">
    <property type="entry name" value="Quinoprotein_ADH-like_sf"/>
</dbReference>
<keyword evidence="4" id="KW-1185">Reference proteome</keyword>
<dbReference type="STRING" id="1447782.SAMN05444417_2107"/>
<name>A0A1M6EPP4_9RHOB</name>
<dbReference type="SMART" id="SM00564">
    <property type="entry name" value="PQQ"/>
    <property type="match status" value="6"/>
</dbReference>
<dbReference type="SUPFAM" id="SSF50998">
    <property type="entry name" value="Quinoprotein alcohol dehydrogenase-like"/>
    <property type="match status" value="2"/>
</dbReference>
<evidence type="ECO:0000313" key="3">
    <source>
        <dbReference type="EMBL" id="SHI87376.1"/>
    </source>
</evidence>